<organism evidence="1 2">
    <name type="scientific">Flagellimonas marina</name>
    <dbReference type="NCBI Taxonomy" id="1775168"/>
    <lineage>
        <taxon>Bacteria</taxon>
        <taxon>Pseudomonadati</taxon>
        <taxon>Bacteroidota</taxon>
        <taxon>Flavobacteriia</taxon>
        <taxon>Flavobacteriales</taxon>
        <taxon>Flavobacteriaceae</taxon>
        <taxon>Flagellimonas</taxon>
    </lineage>
</organism>
<keyword evidence="2" id="KW-1185">Reference proteome</keyword>
<name>A0ABV8PN32_9FLAO</name>
<protein>
    <submittedName>
        <fullName evidence="1">L-rhamnose mutarotase</fullName>
    </submittedName>
</protein>
<sequence>MKDLKRYCLALDLVDDEKSIQFYEDYHKNVWSEILESIKKSGIQNMEIYRVGNRLFMIIEVNDSFSFEEKQKADEGNPKVQEWEKLMWQFQKALPFAKKGEKWMIMEKIFNL</sequence>
<dbReference type="Proteomes" id="UP001595841">
    <property type="component" value="Unassembled WGS sequence"/>
</dbReference>
<dbReference type="SUPFAM" id="SSF54909">
    <property type="entry name" value="Dimeric alpha+beta barrel"/>
    <property type="match status" value="1"/>
</dbReference>
<dbReference type="PANTHER" id="PTHR43239:SF1">
    <property type="entry name" value="UPF0734 PROTEIN DDB_G0273871_DDB_G0273177"/>
    <property type="match status" value="1"/>
</dbReference>
<evidence type="ECO:0000313" key="1">
    <source>
        <dbReference type="EMBL" id="MFC4220691.1"/>
    </source>
</evidence>
<accession>A0ABV8PN32</accession>
<proteinExistence type="predicted"/>
<comment type="caution">
    <text evidence="1">The sequence shown here is derived from an EMBL/GenBank/DDBJ whole genome shotgun (WGS) entry which is preliminary data.</text>
</comment>
<evidence type="ECO:0000313" key="2">
    <source>
        <dbReference type="Proteomes" id="UP001595841"/>
    </source>
</evidence>
<dbReference type="InterPro" id="IPR011008">
    <property type="entry name" value="Dimeric_a/b-barrel"/>
</dbReference>
<dbReference type="InterPro" id="IPR008000">
    <property type="entry name" value="Rham/fucose_mutarotase"/>
</dbReference>
<reference evidence="2" key="1">
    <citation type="journal article" date="2019" name="Int. J. Syst. Evol. Microbiol.">
        <title>The Global Catalogue of Microorganisms (GCM) 10K type strain sequencing project: providing services to taxonomists for standard genome sequencing and annotation.</title>
        <authorList>
            <consortium name="The Broad Institute Genomics Platform"/>
            <consortium name="The Broad Institute Genome Sequencing Center for Infectious Disease"/>
            <person name="Wu L."/>
            <person name="Ma J."/>
        </authorList>
    </citation>
    <scope>NUCLEOTIDE SEQUENCE [LARGE SCALE GENOMIC DNA]</scope>
    <source>
        <strain evidence="2">CGMCC 1.15774</strain>
    </source>
</reference>
<dbReference type="Pfam" id="PF05336">
    <property type="entry name" value="rhaM"/>
    <property type="match status" value="1"/>
</dbReference>
<gene>
    <name evidence="1" type="ORF">ACFOWS_11125</name>
</gene>
<dbReference type="PANTHER" id="PTHR43239">
    <property type="entry name" value="UPF0734 PROTEIN DDB_G0273871/DDB_G0273177"/>
    <property type="match status" value="1"/>
</dbReference>
<dbReference type="EMBL" id="JBHSCL010000005">
    <property type="protein sequence ID" value="MFC4220691.1"/>
    <property type="molecule type" value="Genomic_DNA"/>
</dbReference>
<dbReference type="RefSeq" id="WP_379764543.1">
    <property type="nucleotide sequence ID" value="NZ_JBHSCL010000005.1"/>
</dbReference>
<dbReference type="Gene3D" id="3.30.70.100">
    <property type="match status" value="1"/>
</dbReference>
<dbReference type="InterPro" id="IPR052996">
    <property type="entry name" value="Carb_Metab_Mutarotase"/>
</dbReference>